<dbReference type="AlphaFoldDB" id="W9H609"/>
<dbReference type="PANTHER" id="PTHR30290:SF10">
    <property type="entry name" value="PERIPLASMIC OLIGOPEPTIDE-BINDING PROTEIN-RELATED"/>
    <property type="match status" value="1"/>
</dbReference>
<dbReference type="Gene3D" id="3.40.190.10">
    <property type="entry name" value="Periplasmic binding protein-like II"/>
    <property type="match status" value="1"/>
</dbReference>
<evidence type="ECO:0000256" key="3">
    <source>
        <dbReference type="ARBA" id="ARBA00022448"/>
    </source>
</evidence>
<sequence length="534" mass="59427">MTRRVFAMSMLMASVAVPATAPLAAPAPKDTLVIVSEMGPNGLDTMVPTANDHSRLVSWHVYDRLVSHGEKTLADGTVSYDAKVMTPELAESWDVSEDGLTYVFHLREDATFHDGAKVTAKDVKWSFDRAIAAGGFPAIQMAAGSLVKPEQFSVIDDHTFKATFDQVNKLIMPDLAVPVPVIVNSELAKKHATAADPWAFDWVSRNDAGGGAFKIENWTSGQQTVFVRFDEWKSGALPKLKKVVYRQIPSAGTRRALLEKGDVDISVGLPPKDYAELAKDGKVKVIGVPVQNDLVYLDMNVQIPPFDNPKVREAVSYALPYKEILSSALYGRAKGMFDGDPATPYEPTWPVPIKHGQDLAKAKQLLTEAGFPDGFKTTLSFDLSEATVREPTAILMQEALKKIGVEVTLEKVPGSNWFAQMASKKMPMVIGEFYGWLDYPDYHFFWTYHGANNSVFNTANYVNPALDKDIDTARFTSDPAVYKASLQKMVDTVMTDLPRIPLYNRYADYAMQKNVEGFEYWFHTHPDFRKLYKN</sequence>
<evidence type="ECO:0000259" key="6">
    <source>
        <dbReference type="Pfam" id="PF00496"/>
    </source>
</evidence>
<dbReference type="PANTHER" id="PTHR30290">
    <property type="entry name" value="PERIPLASMIC BINDING COMPONENT OF ABC TRANSPORTER"/>
    <property type="match status" value="1"/>
</dbReference>
<proteinExistence type="inferred from homology"/>
<comment type="similarity">
    <text evidence="2">Belongs to the bacterial solute-binding protein 5 family.</text>
</comment>
<keyword evidence="4 5" id="KW-0732">Signal</keyword>
<dbReference type="GO" id="GO:0030288">
    <property type="term" value="C:outer membrane-bounded periplasmic space"/>
    <property type="evidence" value="ECO:0007669"/>
    <property type="project" value="UniProtKB-ARBA"/>
</dbReference>
<reference evidence="7 8" key="1">
    <citation type="submission" date="2013-08" db="EMBL/GenBank/DDBJ databases">
        <title>The genome sequence of Skermanella stibiiresistens.</title>
        <authorList>
            <person name="Zhu W."/>
            <person name="Wang G."/>
        </authorList>
    </citation>
    <scope>NUCLEOTIDE SEQUENCE [LARGE SCALE GENOMIC DNA]</scope>
    <source>
        <strain evidence="7 8">SB22</strain>
    </source>
</reference>
<dbReference type="InterPro" id="IPR039424">
    <property type="entry name" value="SBP_5"/>
</dbReference>
<dbReference type="CDD" id="cd08512">
    <property type="entry name" value="PBP2_NikA_DppA_OppA_like_7"/>
    <property type="match status" value="1"/>
</dbReference>
<protein>
    <submittedName>
        <fullName evidence="7">ABC transporter substrate-binding protein</fullName>
    </submittedName>
</protein>
<evidence type="ECO:0000313" key="8">
    <source>
        <dbReference type="Proteomes" id="UP000019486"/>
    </source>
</evidence>
<dbReference type="Proteomes" id="UP000019486">
    <property type="component" value="Unassembled WGS sequence"/>
</dbReference>
<feature type="chain" id="PRO_5005717321" evidence="5">
    <location>
        <begin position="22"/>
        <end position="534"/>
    </location>
</feature>
<dbReference type="InterPro" id="IPR030678">
    <property type="entry name" value="Peptide/Ni-bd"/>
</dbReference>
<comment type="caution">
    <text evidence="7">The sequence shown here is derived from an EMBL/GenBank/DDBJ whole genome shotgun (WGS) entry which is preliminary data.</text>
</comment>
<keyword evidence="3" id="KW-0813">Transport</keyword>
<organism evidence="7 8">
    <name type="scientific">Skermanella stibiiresistens SB22</name>
    <dbReference type="NCBI Taxonomy" id="1385369"/>
    <lineage>
        <taxon>Bacteria</taxon>
        <taxon>Pseudomonadati</taxon>
        <taxon>Pseudomonadota</taxon>
        <taxon>Alphaproteobacteria</taxon>
        <taxon>Rhodospirillales</taxon>
        <taxon>Azospirillaceae</taxon>
        <taxon>Skermanella</taxon>
    </lineage>
</organism>
<evidence type="ECO:0000313" key="7">
    <source>
        <dbReference type="EMBL" id="EWY41655.1"/>
    </source>
</evidence>
<dbReference type="Gene3D" id="3.90.76.10">
    <property type="entry name" value="Dipeptide-binding Protein, Domain 1"/>
    <property type="match status" value="1"/>
</dbReference>
<dbReference type="PIRSF" id="PIRSF002741">
    <property type="entry name" value="MppA"/>
    <property type="match status" value="1"/>
</dbReference>
<accession>W9H609</accession>
<dbReference type="InterPro" id="IPR000914">
    <property type="entry name" value="SBP_5_dom"/>
</dbReference>
<name>W9H609_9PROT</name>
<dbReference type="STRING" id="1385369.N825_24225"/>
<keyword evidence="8" id="KW-1185">Reference proteome</keyword>
<evidence type="ECO:0000256" key="2">
    <source>
        <dbReference type="ARBA" id="ARBA00005695"/>
    </source>
</evidence>
<dbReference type="GO" id="GO:0015833">
    <property type="term" value="P:peptide transport"/>
    <property type="evidence" value="ECO:0007669"/>
    <property type="project" value="TreeGrafter"/>
</dbReference>
<dbReference type="GO" id="GO:1904680">
    <property type="term" value="F:peptide transmembrane transporter activity"/>
    <property type="evidence" value="ECO:0007669"/>
    <property type="project" value="TreeGrafter"/>
</dbReference>
<feature type="signal peptide" evidence="5">
    <location>
        <begin position="1"/>
        <end position="21"/>
    </location>
</feature>
<dbReference type="EMBL" id="AVFL01000003">
    <property type="protein sequence ID" value="EWY41655.1"/>
    <property type="molecule type" value="Genomic_DNA"/>
</dbReference>
<evidence type="ECO:0000256" key="4">
    <source>
        <dbReference type="ARBA" id="ARBA00022729"/>
    </source>
</evidence>
<dbReference type="GO" id="GO:0043190">
    <property type="term" value="C:ATP-binding cassette (ABC) transporter complex"/>
    <property type="evidence" value="ECO:0007669"/>
    <property type="project" value="InterPro"/>
</dbReference>
<dbReference type="Pfam" id="PF00496">
    <property type="entry name" value="SBP_bac_5"/>
    <property type="match status" value="1"/>
</dbReference>
<evidence type="ECO:0000256" key="1">
    <source>
        <dbReference type="ARBA" id="ARBA00004418"/>
    </source>
</evidence>
<dbReference type="Gene3D" id="3.10.105.10">
    <property type="entry name" value="Dipeptide-binding Protein, Domain 3"/>
    <property type="match status" value="1"/>
</dbReference>
<evidence type="ECO:0000256" key="5">
    <source>
        <dbReference type="SAM" id="SignalP"/>
    </source>
</evidence>
<dbReference type="FunFam" id="3.90.76.10:FF:000007">
    <property type="entry name" value="Dipeptide ABC transporter periplasmic dipeptide-binding protein"/>
    <property type="match status" value="1"/>
</dbReference>
<dbReference type="SUPFAM" id="SSF53850">
    <property type="entry name" value="Periplasmic binding protein-like II"/>
    <property type="match status" value="1"/>
</dbReference>
<dbReference type="PATRIC" id="fig|1385369.3.peg.1177"/>
<feature type="domain" description="Solute-binding protein family 5" evidence="6">
    <location>
        <begin position="86"/>
        <end position="453"/>
    </location>
</feature>
<comment type="subcellular location">
    <subcellularLocation>
        <location evidence="1">Periplasm</location>
    </subcellularLocation>
</comment>
<gene>
    <name evidence="7" type="ORF">N825_24225</name>
</gene>